<dbReference type="InterPro" id="IPR016164">
    <property type="entry name" value="FAD-linked_Oxase-like_C"/>
</dbReference>
<dbReference type="GO" id="GO:0051536">
    <property type="term" value="F:iron-sulfur cluster binding"/>
    <property type="evidence" value="ECO:0007669"/>
    <property type="project" value="UniProtKB-KW"/>
</dbReference>
<dbReference type="Gene3D" id="1.10.1060.10">
    <property type="entry name" value="Alpha-helical ferredoxin"/>
    <property type="match status" value="1"/>
</dbReference>
<evidence type="ECO:0000313" key="10">
    <source>
        <dbReference type="Proteomes" id="UP000004947"/>
    </source>
</evidence>
<proteinExistence type="predicted"/>
<dbReference type="PANTHER" id="PTHR11748:SF119">
    <property type="entry name" value="D-2-HYDROXYGLUTARATE DEHYDROGENASE"/>
    <property type="match status" value="1"/>
</dbReference>
<keyword evidence="10" id="KW-1185">Reference proteome</keyword>
<dbReference type="InterPro" id="IPR016166">
    <property type="entry name" value="FAD-bd_PCMH"/>
</dbReference>
<organism evidence="9 10">
    <name type="scientific">Lentisphaera araneosa HTCC2155</name>
    <dbReference type="NCBI Taxonomy" id="313628"/>
    <lineage>
        <taxon>Bacteria</taxon>
        <taxon>Pseudomonadati</taxon>
        <taxon>Lentisphaerota</taxon>
        <taxon>Lentisphaeria</taxon>
        <taxon>Lentisphaerales</taxon>
        <taxon>Lentisphaeraceae</taxon>
        <taxon>Lentisphaera</taxon>
    </lineage>
</organism>
<evidence type="ECO:0000256" key="1">
    <source>
        <dbReference type="ARBA" id="ARBA00001974"/>
    </source>
</evidence>
<dbReference type="RefSeq" id="WP_007278621.1">
    <property type="nucleotide sequence ID" value="NZ_ABCK01000008.1"/>
</dbReference>
<dbReference type="Gene3D" id="1.10.45.10">
    <property type="entry name" value="Vanillyl-alcohol Oxidase, Chain A, domain 4"/>
    <property type="match status" value="1"/>
</dbReference>
<reference evidence="9 10" key="1">
    <citation type="journal article" date="2010" name="J. Bacteriol.">
        <title>Genome sequence of Lentisphaera araneosa HTCC2155T, the type species of the order Lentisphaerales in the phylum Lentisphaerae.</title>
        <authorList>
            <person name="Thrash J.C."/>
            <person name="Cho J.C."/>
            <person name="Vergin K.L."/>
            <person name="Morris R.M."/>
            <person name="Giovannoni S.J."/>
        </authorList>
    </citation>
    <scope>NUCLEOTIDE SEQUENCE [LARGE SCALE GENOMIC DNA]</scope>
    <source>
        <strain evidence="9 10">HTCC2155</strain>
    </source>
</reference>
<dbReference type="eggNOG" id="COG0277">
    <property type="taxonomic scope" value="Bacteria"/>
</dbReference>
<dbReference type="InterPro" id="IPR006094">
    <property type="entry name" value="Oxid_FAD_bind_N"/>
</dbReference>
<keyword evidence="7" id="KW-0411">Iron-sulfur</keyword>
<dbReference type="Pfam" id="PF02913">
    <property type="entry name" value="FAD-oxidase_C"/>
    <property type="match status" value="1"/>
</dbReference>
<dbReference type="InterPro" id="IPR009051">
    <property type="entry name" value="Helical_ferredxn"/>
</dbReference>
<keyword evidence="2" id="KW-0285">Flavoprotein</keyword>
<evidence type="ECO:0000259" key="8">
    <source>
        <dbReference type="PROSITE" id="PS51387"/>
    </source>
</evidence>
<dbReference type="EMBL" id="ABCK01000008">
    <property type="protein sequence ID" value="EDM27663.1"/>
    <property type="molecule type" value="Genomic_DNA"/>
</dbReference>
<dbReference type="GO" id="GO:0004458">
    <property type="term" value="F:D-lactate dehydrogenase (cytochrome) activity"/>
    <property type="evidence" value="ECO:0007669"/>
    <property type="project" value="TreeGrafter"/>
</dbReference>
<keyword evidence="5" id="KW-0560">Oxidoreductase</keyword>
<dbReference type="PROSITE" id="PS00198">
    <property type="entry name" value="4FE4S_FER_1"/>
    <property type="match status" value="1"/>
</dbReference>
<dbReference type="GO" id="GO:0071949">
    <property type="term" value="F:FAD binding"/>
    <property type="evidence" value="ECO:0007669"/>
    <property type="project" value="InterPro"/>
</dbReference>
<keyword evidence="4" id="KW-0274">FAD</keyword>
<dbReference type="Pfam" id="PF13534">
    <property type="entry name" value="Fer4_17"/>
    <property type="match status" value="1"/>
</dbReference>
<dbReference type="GO" id="GO:1903457">
    <property type="term" value="P:lactate catabolic process"/>
    <property type="evidence" value="ECO:0007669"/>
    <property type="project" value="TreeGrafter"/>
</dbReference>
<dbReference type="GO" id="GO:0008720">
    <property type="term" value="F:D-lactate dehydrogenase (NAD+) activity"/>
    <property type="evidence" value="ECO:0007669"/>
    <property type="project" value="TreeGrafter"/>
</dbReference>
<comment type="caution">
    <text evidence="9">The sequence shown here is derived from an EMBL/GenBank/DDBJ whole genome shotgun (WGS) entry which is preliminary data.</text>
</comment>
<protein>
    <submittedName>
        <fullName evidence="9">FAD linked oxidase-like protein</fullName>
    </submittedName>
</protein>
<feature type="domain" description="FAD-binding PCMH-type" evidence="8">
    <location>
        <begin position="30"/>
        <end position="267"/>
    </location>
</feature>
<dbReference type="InterPro" id="IPR036318">
    <property type="entry name" value="FAD-bd_PCMH-like_sf"/>
</dbReference>
<dbReference type="SUPFAM" id="SSF55103">
    <property type="entry name" value="FAD-linked oxidases, C-terminal domain"/>
    <property type="match status" value="1"/>
</dbReference>
<gene>
    <name evidence="9" type="ORF">LNTAR_20693</name>
</gene>
<dbReference type="Gene3D" id="3.30.70.2190">
    <property type="match status" value="1"/>
</dbReference>
<dbReference type="Gene3D" id="3.30.465.10">
    <property type="match status" value="1"/>
</dbReference>
<dbReference type="Proteomes" id="UP000004947">
    <property type="component" value="Unassembled WGS sequence"/>
</dbReference>
<dbReference type="SUPFAM" id="SSF56176">
    <property type="entry name" value="FAD-binding/transporter-associated domain-like"/>
    <property type="match status" value="1"/>
</dbReference>
<dbReference type="InterPro" id="IPR016171">
    <property type="entry name" value="Vanillyl_alc_oxidase_C-sub2"/>
</dbReference>
<comment type="cofactor">
    <cofactor evidence="1">
        <name>FAD</name>
        <dbReference type="ChEBI" id="CHEBI:57692"/>
    </cofactor>
</comment>
<dbReference type="InterPro" id="IPR004113">
    <property type="entry name" value="FAD-bd_oxidored_4_C"/>
</dbReference>
<evidence type="ECO:0000256" key="4">
    <source>
        <dbReference type="ARBA" id="ARBA00022827"/>
    </source>
</evidence>
<dbReference type="PROSITE" id="PS51387">
    <property type="entry name" value="FAD_PCMH"/>
    <property type="match status" value="1"/>
</dbReference>
<dbReference type="STRING" id="313628.LNTAR_20693"/>
<accession>A6DL61</accession>
<evidence type="ECO:0000256" key="2">
    <source>
        <dbReference type="ARBA" id="ARBA00022630"/>
    </source>
</evidence>
<dbReference type="SUPFAM" id="SSF46548">
    <property type="entry name" value="alpha-helical ferredoxin"/>
    <property type="match status" value="1"/>
</dbReference>
<dbReference type="InterPro" id="IPR017900">
    <property type="entry name" value="4Fe4S_Fe_S_CS"/>
</dbReference>
<dbReference type="AlphaFoldDB" id="A6DL61"/>
<evidence type="ECO:0000256" key="7">
    <source>
        <dbReference type="ARBA" id="ARBA00023014"/>
    </source>
</evidence>
<sequence>MLAKLKESLQAELYWDDTLRTLYATDASAYKEMPLAVCFPKDSQDLQALILFAKSNNLSLIPRTAGTSLAGQVVGSGIVVDVSKYFTEIIEVDIEQSFVRVQPGVVRNELNKDLESLGYLFGPITSTANRAMIGGMLGNNSCGQNSLRYGSVRDKLISVKGFLSDGSEVVFKNLSPDELSAKLTLESLEGEIYRELYSILSEYKSEIVEAYPYPEIHRRNTGYCLDLLAAMDPFSNEGKKFNMAKLIAGSEGTLFFATEICLEIEPLPPKFRALLCPHFDSIDKALEANVLTLKYQPMAVELMDRYILECTAGNRLYKDLRFFVKGDPDAVLMVELDSDSEEGVKSKIEELTDEFKSLALCNDIYLVKQEDIAKVWALRSAGLGLLSNVPGDAKAVPVIEDTCVRVEDLPQYIKEFNQILDEHNLYCVHYAHAGSGELHLRPIIDLKTSKGHAQFRAIAEDIVDLLKKYRGSLSGEHGDGRLRGEFIEAMLGSEVYQLLGRVKKVFDPQGVFNPGKIVQTAPMDEALRFEAGTLTPDFETMYDFSHEQGYLRAAEFCNGSGDCRKSSLMGGTMCPSYMAEKEEKYTTRARANILREYLRKPFDKSAFEHEEIKEVLDTCLSCKGCKSECPSNVDMAKLKSEFLYQYYKVKEVPLRTRLIAYSAKIADLGAYAPRLFNFLNQSSAMKKFLRISQKRPTPQLSLNSFRSWFRTHPQEALSKKVYLFVDELSKNYDSDLLIKAVKLLNKLGYVVMCPDHEESGRAAFSKGFLDHGRACAERNVEVFSRLVDEESPLIGIEPSTLLCFRDEYIDILRGDMKKQAQKLAKNAFLLDEFLAKNSSNLSQQLFTDKSQRIDVHVHCFQKSLAQASTLATALSIPRNYSVKLIDSGCCGMAGSFAYEEEHEEMSEKIANLSLIPHINQVKQEVLIVASGTSCRHQINDLSKREALHPVEILYDALT</sequence>
<evidence type="ECO:0000256" key="3">
    <source>
        <dbReference type="ARBA" id="ARBA00022723"/>
    </source>
</evidence>
<dbReference type="PANTHER" id="PTHR11748">
    <property type="entry name" value="D-LACTATE DEHYDROGENASE"/>
    <property type="match status" value="1"/>
</dbReference>
<dbReference type="Pfam" id="PF01565">
    <property type="entry name" value="FAD_binding_4"/>
    <property type="match status" value="1"/>
</dbReference>
<evidence type="ECO:0000256" key="5">
    <source>
        <dbReference type="ARBA" id="ARBA00023002"/>
    </source>
</evidence>
<keyword evidence="6" id="KW-0408">Iron</keyword>
<dbReference type="GO" id="GO:0046872">
    <property type="term" value="F:metal ion binding"/>
    <property type="evidence" value="ECO:0007669"/>
    <property type="project" value="UniProtKB-KW"/>
</dbReference>
<evidence type="ECO:0000313" key="9">
    <source>
        <dbReference type="EMBL" id="EDM27663.1"/>
    </source>
</evidence>
<dbReference type="eggNOG" id="COG0247">
    <property type="taxonomic scope" value="Bacteria"/>
</dbReference>
<dbReference type="Gene3D" id="3.30.70.2740">
    <property type="match status" value="1"/>
</dbReference>
<evidence type="ECO:0000256" key="6">
    <source>
        <dbReference type="ARBA" id="ARBA00023004"/>
    </source>
</evidence>
<name>A6DL61_9BACT</name>
<keyword evidence="3" id="KW-0479">Metal-binding</keyword>
<dbReference type="InterPro" id="IPR016169">
    <property type="entry name" value="FAD-bd_PCMH_sub2"/>
</dbReference>